<dbReference type="Proteomes" id="UP000814033">
    <property type="component" value="Unassembled WGS sequence"/>
</dbReference>
<evidence type="ECO:0000313" key="2">
    <source>
        <dbReference type="Proteomes" id="UP000814033"/>
    </source>
</evidence>
<comment type="caution">
    <text evidence="1">The sequence shown here is derived from an EMBL/GenBank/DDBJ whole genome shotgun (WGS) entry which is preliminary data.</text>
</comment>
<organism evidence="1 2">
    <name type="scientific">Auriscalpium vulgare</name>
    <dbReference type="NCBI Taxonomy" id="40419"/>
    <lineage>
        <taxon>Eukaryota</taxon>
        <taxon>Fungi</taxon>
        <taxon>Dikarya</taxon>
        <taxon>Basidiomycota</taxon>
        <taxon>Agaricomycotina</taxon>
        <taxon>Agaricomycetes</taxon>
        <taxon>Russulales</taxon>
        <taxon>Auriscalpiaceae</taxon>
        <taxon>Auriscalpium</taxon>
    </lineage>
</organism>
<sequence length="387" mass="41467">MVIGLISYYTTGTALRGAAEGERNDDTSEGPGSRKRAASTAEPRTSKSSATKKAKSNTDLHGQARKKGQAAPSFTTHALPEDMNEDALKFYEDGPNEDNNSRTLNASAHKGGAHNADADEELFGEAIDLEESEGEAPEKDEQWSVEVDNEEGEGQGKKTTVARQFHRATLQWASTDAEPMEASLDERLLLDAAGLDLSDFEDIAKAPSRPRHTSSRSSRTIVSPDASPPRIPARLKGKGKATGNATKAAATLQPLVQKTAKTSDPRGRGTHSEQTANGADVRAVHEEVVVVEDESDEDGARGVGRHRRRMPPQAGAEIWQASRLLRQVVVILSPAGMLNGFQTDVTDSSMSLTQLALDNVSESNEPAAPVRDNRNDDAVGNSSRRPA</sequence>
<accession>A0ACB8R254</accession>
<name>A0ACB8R254_9AGAM</name>
<dbReference type="EMBL" id="MU276647">
    <property type="protein sequence ID" value="KAI0037947.1"/>
    <property type="molecule type" value="Genomic_DNA"/>
</dbReference>
<evidence type="ECO:0000313" key="1">
    <source>
        <dbReference type="EMBL" id="KAI0037947.1"/>
    </source>
</evidence>
<gene>
    <name evidence="1" type="ORF">FA95DRAFT_1613751</name>
</gene>
<keyword evidence="2" id="KW-1185">Reference proteome</keyword>
<reference evidence="1" key="2">
    <citation type="journal article" date="2022" name="New Phytol.">
        <title>Evolutionary transition to the ectomycorrhizal habit in the genomes of a hyperdiverse lineage of mushroom-forming fungi.</title>
        <authorList>
            <person name="Looney B."/>
            <person name="Miyauchi S."/>
            <person name="Morin E."/>
            <person name="Drula E."/>
            <person name="Courty P.E."/>
            <person name="Kohler A."/>
            <person name="Kuo A."/>
            <person name="LaButti K."/>
            <person name="Pangilinan J."/>
            <person name="Lipzen A."/>
            <person name="Riley R."/>
            <person name="Andreopoulos W."/>
            <person name="He G."/>
            <person name="Johnson J."/>
            <person name="Nolan M."/>
            <person name="Tritt A."/>
            <person name="Barry K.W."/>
            <person name="Grigoriev I.V."/>
            <person name="Nagy L.G."/>
            <person name="Hibbett D."/>
            <person name="Henrissat B."/>
            <person name="Matheny P.B."/>
            <person name="Labbe J."/>
            <person name="Martin F.M."/>
        </authorList>
    </citation>
    <scope>NUCLEOTIDE SEQUENCE</scope>
    <source>
        <strain evidence="1">FP105234-sp</strain>
    </source>
</reference>
<reference evidence="1" key="1">
    <citation type="submission" date="2021-02" db="EMBL/GenBank/DDBJ databases">
        <authorList>
            <consortium name="DOE Joint Genome Institute"/>
            <person name="Ahrendt S."/>
            <person name="Looney B.P."/>
            <person name="Miyauchi S."/>
            <person name="Morin E."/>
            <person name="Drula E."/>
            <person name="Courty P.E."/>
            <person name="Chicoki N."/>
            <person name="Fauchery L."/>
            <person name="Kohler A."/>
            <person name="Kuo A."/>
            <person name="Labutti K."/>
            <person name="Pangilinan J."/>
            <person name="Lipzen A."/>
            <person name="Riley R."/>
            <person name="Andreopoulos W."/>
            <person name="He G."/>
            <person name="Johnson J."/>
            <person name="Barry K.W."/>
            <person name="Grigoriev I.V."/>
            <person name="Nagy L."/>
            <person name="Hibbett D."/>
            <person name="Henrissat B."/>
            <person name="Matheny P.B."/>
            <person name="Labbe J."/>
            <person name="Martin F."/>
        </authorList>
    </citation>
    <scope>NUCLEOTIDE SEQUENCE</scope>
    <source>
        <strain evidence="1">FP105234-sp</strain>
    </source>
</reference>
<protein>
    <submittedName>
        <fullName evidence="1">Uncharacterized protein</fullName>
    </submittedName>
</protein>
<proteinExistence type="predicted"/>